<evidence type="ECO:0000256" key="3">
    <source>
        <dbReference type="ARBA" id="ARBA00022692"/>
    </source>
</evidence>
<evidence type="ECO:0000259" key="7">
    <source>
        <dbReference type="PROSITE" id="PS50850"/>
    </source>
</evidence>
<keyword evidence="2" id="KW-1003">Cell membrane</keyword>
<feature type="transmembrane region" description="Helical" evidence="6">
    <location>
        <begin position="364"/>
        <end position="383"/>
    </location>
</feature>
<name>A0A557REH0_9RHOO</name>
<feature type="domain" description="Major facilitator superfamily (MFS) profile" evidence="7">
    <location>
        <begin position="6"/>
        <end position="388"/>
    </location>
</feature>
<dbReference type="InterPro" id="IPR050189">
    <property type="entry name" value="MFS_Efflux_Transporters"/>
</dbReference>
<feature type="transmembrane region" description="Helical" evidence="6">
    <location>
        <begin position="335"/>
        <end position="358"/>
    </location>
</feature>
<dbReference type="SUPFAM" id="SSF103473">
    <property type="entry name" value="MFS general substrate transporter"/>
    <property type="match status" value="1"/>
</dbReference>
<evidence type="ECO:0000313" key="9">
    <source>
        <dbReference type="Proteomes" id="UP000318349"/>
    </source>
</evidence>
<keyword evidence="4 6" id="KW-1133">Transmembrane helix</keyword>
<dbReference type="GO" id="GO:0022857">
    <property type="term" value="F:transmembrane transporter activity"/>
    <property type="evidence" value="ECO:0007669"/>
    <property type="project" value="InterPro"/>
</dbReference>
<dbReference type="EMBL" id="VMNI01000013">
    <property type="protein sequence ID" value="TVO75396.1"/>
    <property type="molecule type" value="Genomic_DNA"/>
</dbReference>
<dbReference type="InterPro" id="IPR036259">
    <property type="entry name" value="MFS_trans_sf"/>
</dbReference>
<evidence type="ECO:0000256" key="5">
    <source>
        <dbReference type="ARBA" id="ARBA00023136"/>
    </source>
</evidence>
<feature type="transmembrane region" description="Helical" evidence="6">
    <location>
        <begin position="212"/>
        <end position="236"/>
    </location>
</feature>
<organism evidence="8 9">
    <name type="scientific">Denitromonas halophila</name>
    <dbReference type="NCBI Taxonomy" id="1629404"/>
    <lineage>
        <taxon>Bacteria</taxon>
        <taxon>Pseudomonadati</taxon>
        <taxon>Pseudomonadota</taxon>
        <taxon>Betaproteobacteria</taxon>
        <taxon>Rhodocyclales</taxon>
        <taxon>Zoogloeaceae</taxon>
        <taxon>Denitromonas</taxon>
    </lineage>
</organism>
<evidence type="ECO:0000256" key="2">
    <source>
        <dbReference type="ARBA" id="ARBA00022475"/>
    </source>
</evidence>
<feature type="transmembrane region" description="Helical" evidence="6">
    <location>
        <begin position="73"/>
        <end position="92"/>
    </location>
</feature>
<gene>
    <name evidence="8" type="ORF">FHP89_13670</name>
</gene>
<feature type="transmembrane region" description="Helical" evidence="6">
    <location>
        <begin position="276"/>
        <end position="295"/>
    </location>
</feature>
<proteinExistence type="predicted"/>
<dbReference type="PANTHER" id="PTHR43124">
    <property type="entry name" value="PURINE EFFLUX PUMP PBUE"/>
    <property type="match status" value="1"/>
</dbReference>
<accession>A0A557REH0</accession>
<dbReference type="InterPro" id="IPR020846">
    <property type="entry name" value="MFS_dom"/>
</dbReference>
<feature type="transmembrane region" description="Helical" evidence="6">
    <location>
        <begin position="98"/>
        <end position="119"/>
    </location>
</feature>
<keyword evidence="5 6" id="KW-0472">Membrane</keyword>
<feature type="transmembrane region" description="Helical" evidence="6">
    <location>
        <begin position="162"/>
        <end position="179"/>
    </location>
</feature>
<feature type="transmembrane region" description="Helical" evidence="6">
    <location>
        <begin position="131"/>
        <end position="150"/>
    </location>
</feature>
<evidence type="ECO:0000313" key="8">
    <source>
        <dbReference type="EMBL" id="TVO75396.1"/>
    </source>
</evidence>
<dbReference type="AlphaFoldDB" id="A0A557REH0"/>
<sequence>MRAREFVALLALTLISGAMATDLLVPAVRRIDRDIVAIGESSGRMALIAFLFGVGCLQCFFGPLADRLGRRPIFLMGTALFVFGALLVSQASDANWLVLARWTQGVGTGAMRVAIYAVARDRCHDGGLARLFSLAMALLLLEPIVAPVLGQYLLDVGSWRDSSNLLALIGLVVLVWSGARLDESQPRPCACAETQLSAFHAYRRILRHRPALGSMLAYGMVTGAHVGFLTSAQAIFQGTYAASERFVPLLAFVCAFTAVAAILNARLVCRVGSWRLVRIGLLVQVGVSLVGVLALRCQSLGLLEFTLIACGNLAAMGLLVPNLTALSLQPFADTAGAAAALFGSVTMLLSAVLGLSIGRSFDGSAGPLLEAYALLGCAALLLVEWRREEPAVSSAAPANVK</sequence>
<evidence type="ECO:0000256" key="6">
    <source>
        <dbReference type="SAM" id="Phobius"/>
    </source>
</evidence>
<protein>
    <submittedName>
        <fullName evidence="8">Multidrug effflux MFS transporter</fullName>
    </submittedName>
</protein>
<evidence type="ECO:0000256" key="1">
    <source>
        <dbReference type="ARBA" id="ARBA00004651"/>
    </source>
</evidence>
<keyword evidence="3 6" id="KW-0812">Transmembrane</keyword>
<feature type="transmembrane region" description="Helical" evidence="6">
    <location>
        <begin position="44"/>
        <end position="61"/>
    </location>
</feature>
<feature type="transmembrane region" description="Helical" evidence="6">
    <location>
        <begin position="248"/>
        <end position="269"/>
    </location>
</feature>
<dbReference type="PROSITE" id="PS50850">
    <property type="entry name" value="MFS"/>
    <property type="match status" value="1"/>
</dbReference>
<evidence type="ECO:0000256" key="4">
    <source>
        <dbReference type="ARBA" id="ARBA00022989"/>
    </source>
</evidence>
<comment type="caution">
    <text evidence="8">The sequence shown here is derived from an EMBL/GenBank/DDBJ whole genome shotgun (WGS) entry which is preliminary data.</text>
</comment>
<dbReference type="Gene3D" id="1.20.1720.10">
    <property type="entry name" value="Multidrug resistance protein D"/>
    <property type="match status" value="1"/>
</dbReference>
<dbReference type="InterPro" id="IPR011701">
    <property type="entry name" value="MFS"/>
</dbReference>
<dbReference type="PANTHER" id="PTHR43124:SF3">
    <property type="entry name" value="CHLORAMPHENICOL EFFLUX PUMP RV0191"/>
    <property type="match status" value="1"/>
</dbReference>
<dbReference type="GO" id="GO:0005886">
    <property type="term" value="C:plasma membrane"/>
    <property type="evidence" value="ECO:0007669"/>
    <property type="project" value="UniProtKB-SubCell"/>
</dbReference>
<dbReference type="Pfam" id="PF07690">
    <property type="entry name" value="MFS_1"/>
    <property type="match status" value="1"/>
</dbReference>
<dbReference type="Proteomes" id="UP000318349">
    <property type="component" value="Unassembled WGS sequence"/>
</dbReference>
<feature type="transmembrane region" description="Helical" evidence="6">
    <location>
        <begin position="301"/>
        <end position="323"/>
    </location>
</feature>
<reference evidence="8 9" key="1">
    <citation type="submission" date="2019-07" db="EMBL/GenBank/DDBJ databases">
        <title>The pathways for chlorine oxyanion respiration interact through the shared metabolite chlorate.</title>
        <authorList>
            <person name="Barnum T.P."/>
            <person name="Cheng Y."/>
            <person name="Hill K.A."/>
            <person name="Lucas L.N."/>
            <person name="Carlson H.K."/>
            <person name="Coates J.D."/>
        </authorList>
    </citation>
    <scope>NUCLEOTIDE SEQUENCE [LARGE SCALE GENOMIC DNA]</scope>
    <source>
        <strain evidence="8 9">SFB-1</strain>
    </source>
</reference>
<comment type="subcellular location">
    <subcellularLocation>
        <location evidence="1">Cell membrane</location>
        <topology evidence="1">Multi-pass membrane protein</topology>
    </subcellularLocation>
</comment>